<dbReference type="Proteomes" id="UP001202328">
    <property type="component" value="Unassembled WGS sequence"/>
</dbReference>
<sequence>MVSCFHVCSVIEQQRIIIKNKYGESLVGVLHETGSTQVIILCHGFSSNKESYINLSVADALTKQGIIFDFSRMKRVIGGILGHSKDRRLLLFTVFLKKFPLRRKYCALIYASKYHDVPIVVNVSGCFDMKKVNEQHLGRDFMERIKENGFIDVKDKEGKIKFRLTEESLLERLAIDMRAVCFSIAKDCRVFTVHGSEDDLVPVEDAFEFAKIIHNHKLHIVEGADHVFDNHQGELVEVVVSFVRESL</sequence>
<dbReference type="PANTHER" id="PTHR42886">
    <property type="entry name" value="RE40534P-RELATED"/>
    <property type="match status" value="1"/>
</dbReference>
<dbReference type="EMBL" id="JAJJMB010003672">
    <property type="protein sequence ID" value="KAI3946359.1"/>
    <property type="molecule type" value="Genomic_DNA"/>
</dbReference>
<comment type="caution">
    <text evidence="1">The sequence shown here is derived from an EMBL/GenBank/DDBJ whole genome shotgun (WGS) entry which is preliminary data.</text>
</comment>
<evidence type="ECO:0000313" key="2">
    <source>
        <dbReference type="Proteomes" id="UP001202328"/>
    </source>
</evidence>
<dbReference type="Gene3D" id="3.40.50.1820">
    <property type="entry name" value="alpha/beta hydrolase"/>
    <property type="match status" value="2"/>
</dbReference>
<dbReference type="SUPFAM" id="SSF53474">
    <property type="entry name" value="alpha/beta-Hydrolases"/>
    <property type="match status" value="1"/>
</dbReference>
<reference evidence="1" key="1">
    <citation type="submission" date="2022-04" db="EMBL/GenBank/DDBJ databases">
        <title>A functionally conserved STORR gene fusion in Papaver species that diverged 16.8 million years ago.</title>
        <authorList>
            <person name="Catania T."/>
        </authorList>
    </citation>
    <scope>NUCLEOTIDE SEQUENCE</scope>
    <source>
        <strain evidence="1">S-188037</strain>
    </source>
</reference>
<name>A0AAD4TBJ8_9MAGN</name>
<gene>
    <name evidence="1" type="ORF">MKW98_010483</name>
</gene>
<dbReference type="PANTHER" id="PTHR42886:SF53">
    <property type="entry name" value="ALPHA_BETA-HYDROLASES SUPERFAMILY PROTEIN"/>
    <property type="match status" value="1"/>
</dbReference>
<protein>
    <submittedName>
        <fullName evidence="1">Uncharacterized protein</fullName>
    </submittedName>
</protein>
<dbReference type="InterPro" id="IPR029058">
    <property type="entry name" value="AB_hydrolase_fold"/>
</dbReference>
<proteinExistence type="predicted"/>
<keyword evidence="2" id="KW-1185">Reference proteome</keyword>
<organism evidence="1 2">
    <name type="scientific">Papaver atlanticum</name>
    <dbReference type="NCBI Taxonomy" id="357466"/>
    <lineage>
        <taxon>Eukaryota</taxon>
        <taxon>Viridiplantae</taxon>
        <taxon>Streptophyta</taxon>
        <taxon>Embryophyta</taxon>
        <taxon>Tracheophyta</taxon>
        <taxon>Spermatophyta</taxon>
        <taxon>Magnoliopsida</taxon>
        <taxon>Ranunculales</taxon>
        <taxon>Papaveraceae</taxon>
        <taxon>Papaveroideae</taxon>
        <taxon>Papaver</taxon>
    </lineage>
</organism>
<evidence type="ECO:0000313" key="1">
    <source>
        <dbReference type="EMBL" id="KAI3946359.1"/>
    </source>
</evidence>
<dbReference type="AlphaFoldDB" id="A0AAD4TBJ8"/>
<accession>A0AAD4TBJ8</accession>